<name>A0A1L2ZMJ4_9MICC</name>
<keyword evidence="2" id="KW-1185">Reference proteome</keyword>
<reference evidence="1 2" key="1">
    <citation type="submission" date="2016-11" db="EMBL/GenBank/DDBJ databases">
        <title>Genome sequencing of Zhihengliuella aestuarii B18 antagonistic to Plasmodiophora brassicae.</title>
        <authorList>
            <person name="Luo Y."/>
        </authorList>
    </citation>
    <scope>NUCLEOTIDE SEQUENCE [LARGE SCALE GENOMIC DNA]</scope>
    <source>
        <strain evidence="1 2">B18</strain>
    </source>
</reference>
<sequence length="70" mass="7541">MDVIAYPEDGRASLVDLREGGRKLLASASDGLANSDDGIEDGVELSALIEVMDRLIVIAERYYAGKETAR</sequence>
<accession>A0A1L2ZMJ4</accession>
<dbReference type="EMBL" id="CP018135">
    <property type="protein sequence ID" value="APF40242.1"/>
    <property type="molecule type" value="Genomic_DNA"/>
</dbReference>
<evidence type="ECO:0000313" key="2">
    <source>
        <dbReference type="Proteomes" id="UP000183530"/>
    </source>
</evidence>
<gene>
    <name evidence="1" type="ORF">BHE16_03515</name>
</gene>
<organism evidence="1 2">
    <name type="scientific">Neomicrococcus aestuarii</name>
    <dbReference type="NCBI Taxonomy" id="556325"/>
    <lineage>
        <taxon>Bacteria</taxon>
        <taxon>Bacillati</taxon>
        <taxon>Actinomycetota</taxon>
        <taxon>Actinomycetes</taxon>
        <taxon>Micrococcales</taxon>
        <taxon>Micrococcaceae</taxon>
        <taxon>Neomicrococcus</taxon>
    </lineage>
</organism>
<dbReference type="OrthoDB" id="122135at2"/>
<dbReference type="AlphaFoldDB" id="A0A1L2ZMJ4"/>
<protein>
    <submittedName>
        <fullName evidence="1">Uncharacterized protein</fullName>
    </submittedName>
</protein>
<dbReference type="KEGG" id="nae:BHE16_03515"/>
<proteinExistence type="predicted"/>
<evidence type="ECO:0000313" key="1">
    <source>
        <dbReference type="EMBL" id="APF40242.1"/>
    </source>
</evidence>
<dbReference type="Proteomes" id="UP000183530">
    <property type="component" value="Chromosome"/>
</dbReference>
<dbReference type="RefSeq" id="WP_071893722.1">
    <property type="nucleotide sequence ID" value="NZ_CP018135.1"/>
</dbReference>